<comment type="caution">
    <text evidence="1">The sequence shown here is derived from an EMBL/GenBank/DDBJ whole genome shotgun (WGS) entry which is preliminary data.</text>
</comment>
<accession>C9LV07</accession>
<evidence type="ECO:0000313" key="1">
    <source>
        <dbReference type="EMBL" id="EEX77318.1"/>
    </source>
</evidence>
<evidence type="ECO:0000313" key="2">
    <source>
        <dbReference type="Proteomes" id="UP000003505"/>
    </source>
</evidence>
<gene>
    <name evidence="1" type="ORF">SELSPUOL_01298</name>
</gene>
<organism evidence="1 2">
    <name type="scientific">Selenomonas sputigena (strain ATCC 35185 / DSM 20758 / CCUG 44933 / VPI D19B-28)</name>
    <dbReference type="NCBI Taxonomy" id="546271"/>
    <lineage>
        <taxon>Bacteria</taxon>
        <taxon>Bacillati</taxon>
        <taxon>Bacillota</taxon>
        <taxon>Negativicutes</taxon>
        <taxon>Selenomonadales</taxon>
        <taxon>Selenomonadaceae</taxon>
        <taxon>Selenomonas</taxon>
    </lineage>
</organism>
<reference evidence="1 2" key="1">
    <citation type="submission" date="2009-09" db="EMBL/GenBank/DDBJ databases">
        <authorList>
            <person name="Weinstock G."/>
            <person name="Sodergren E."/>
            <person name="Clifton S."/>
            <person name="Fulton L."/>
            <person name="Fulton B."/>
            <person name="Courtney L."/>
            <person name="Fronick C."/>
            <person name="Harrison M."/>
            <person name="Strong C."/>
            <person name="Farmer C."/>
            <person name="Delahaunty K."/>
            <person name="Markovic C."/>
            <person name="Hall O."/>
            <person name="Minx P."/>
            <person name="Tomlinson C."/>
            <person name="Mitreva M."/>
            <person name="Nelson J."/>
            <person name="Hou S."/>
            <person name="Wollam A."/>
            <person name="Pepin K.H."/>
            <person name="Johnson M."/>
            <person name="Bhonagiri V."/>
            <person name="Nash W.E."/>
            <person name="Warren W."/>
            <person name="Chinwalla A."/>
            <person name="Mardis E.R."/>
            <person name="Wilson R.K."/>
        </authorList>
    </citation>
    <scope>NUCLEOTIDE SEQUENCE [LARGE SCALE GENOMIC DNA]</scope>
    <source>
        <strain evidence="2">ATCC 35185 / DSM 20758 / VPI D19B-28</strain>
    </source>
</reference>
<dbReference type="Proteomes" id="UP000003505">
    <property type="component" value="Unassembled WGS sequence"/>
</dbReference>
<protein>
    <submittedName>
        <fullName evidence="1">Uncharacterized protein</fullName>
    </submittedName>
</protein>
<dbReference type="EMBL" id="ACKP02000022">
    <property type="protein sequence ID" value="EEX77318.1"/>
    <property type="molecule type" value="Genomic_DNA"/>
</dbReference>
<sequence length="67" mass="7534">MAASPSRTVMDDSSFGWGSATVWSKNPVRGRGSRLPLLKFSTILCFYCTMKVQEVKPEGRRLIGFFM</sequence>
<dbReference type="AlphaFoldDB" id="C9LV07"/>
<name>C9LV07_SELS3</name>
<proteinExistence type="predicted"/>